<dbReference type="AlphaFoldDB" id="A0AAV1Q7T3"/>
<feature type="compositionally biased region" description="Acidic residues" evidence="1">
    <location>
        <begin position="35"/>
        <end position="47"/>
    </location>
</feature>
<keyword evidence="3" id="KW-1185">Reference proteome</keyword>
<proteinExistence type="predicted"/>
<feature type="region of interest" description="Disordered" evidence="1">
    <location>
        <begin position="14"/>
        <end position="48"/>
    </location>
</feature>
<name>A0AAV1Q7T3_SCOSC</name>
<gene>
    <name evidence="2" type="ORF">FSCOSCO3_A017880</name>
</gene>
<dbReference type="Proteomes" id="UP001314229">
    <property type="component" value="Unassembled WGS sequence"/>
</dbReference>
<organism evidence="2 3">
    <name type="scientific">Scomber scombrus</name>
    <name type="common">Atlantic mackerel</name>
    <name type="synonym">Scomber vernalis</name>
    <dbReference type="NCBI Taxonomy" id="13677"/>
    <lineage>
        <taxon>Eukaryota</taxon>
        <taxon>Metazoa</taxon>
        <taxon>Chordata</taxon>
        <taxon>Craniata</taxon>
        <taxon>Vertebrata</taxon>
        <taxon>Euteleostomi</taxon>
        <taxon>Actinopterygii</taxon>
        <taxon>Neopterygii</taxon>
        <taxon>Teleostei</taxon>
        <taxon>Neoteleostei</taxon>
        <taxon>Acanthomorphata</taxon>
        <taxon>Pelagiaria</taxon>
        <taxon>Scombriformes</taxon>
        <taxon>Scombridae</taxon>
        <taxon>Scomber</taxon>
    </lineage>
</organism>
<evidence type="ECO:0000313" key="2">
    <source>
        <dbReference type="EMBL" id="CAK6979588.1"/>
    </source>
</evidence>
<accession>A0AAV1Q7T3</accession>
<evidence type="ECO:0000313" key="3">
    <source>
        <dbReference type="Proteomes" id="UP001314229"/>
    </source>
</evidence>
<comment type="caution">
    <text evidence="2">The sequence shown here is derived from an EMBL/GenBank/DDBJ whole genome shotgun (WGS) entry which is preliminary data.</text>
</comment>
<evidence type="ECO:0000256" key="1">
    <source>
        <dbReference type="SAM" id="MobiDB-lite"/>
    </source>
</evidence>
<dbReference type="EMBL" id="CAWUFR010000596">
    <property type="protein sequence ID" value="CAK6979588.1"/>
    <property type="molecule type" value="Genomic_DNA"/>
</dbReference>
<sequence length="93" mass="10499">MFFYVFTSDALLNNEEDPNRAGNAQQTVSSCDRLQEEEEEEDTEMADEVGVKVKAVGGSEEMAREKSEGRKMCFAARYLQLTESTLIILEPKL</sequence>
<reference evidence="2 3" key="1">
    <citation type="submission" date="2024-01" db="EMBL/GenBank/DDBJ databases">
        <authorList>
            <person name="Alioto T."/>
            <person name="Alioto T."/>
            <person name="Gomez Garrido J."/>
        </authorList>
    </citation>
    <scope>NUCLEOTIDE SEQUENCE [LARGE SCALE GENOMIC DNA]</scope>
</reference>
<protein>
    <submittedName>
        <fullName evidence="2">Uncharacterized protein</fullName>
    </submittedName>
</protein>
<feature type="compositionally biased region" description="Polar residues" evidence="1">
    <location>
        <begin position="22"/>
        <end position="32"/>
    </location>
</feature>